<name>A0A822ZLB0_NELNU</name>
<evidence type="ECO:0000313" key="4">
    <source>
        <dbReference type="Proteomes" id="UP000607653"/>
    </source>
</evidence>
<reference evidence="3 4" key="1">
    <citation type="journal article" date="2020" name="Mol. Biol. Evol.">
        <title>Distinct Expression and Methylation Patterns for Genes with Different Fates following a Single Whole-Genome Duplication in Flowering Plants.</title>
        <authorList>
            <person name="Shi T."/>
            <person name="Rahmani R.S."/>
            <person name="Gugger P.F."/>
            <person name="Wang M."/>
            <person name="Li H."/>
            <person name="Zhang Y."/>
            <person name="Li Z."/>
            <person name="Wang Q."/>
            <person name="Van de Peer Y."/>
            <person name="Marchal K."/>
            <person name="Chen J."/>
        </authorList>
    </citation>
    <scope>NUCLEOTIDE SEQUENCE [LARGE SCALE GENOMIC DNA]</scope>
    <source>
        <tissue evidence="3">Leaf</tissue>
    </source>
</reference>
<protein>
    <submittedName>
        <fullName evidence="3">Uncharacterized protein</fullName>
    </submittedName>
</protein>
<proteinExistence type="predicted"/>
<comment type="caution">
    <text evidence="3">The sequence shown here is derived from an EMBL/GenBank/DDBJ whole genome shotgun (WGS) entry which is preliminary data.</text>
</comment>
<keyword evidence="4" id="KW-1185">Reference proteome</keyword>
<dbReference type="Proteomes" id="UP000607653">
    <property type="component" value="Unassembled WGS sequence"/>
</dbReference>
<organism evidence="3 4">
    <name type="scientific">Nelumbo nucifera</name>
    <name type="common">Sacred lotus</name>
    <dbReference type="NCBI Taxonomy" id="4432"/>
    <lineage>
        <taxon>Eukaryota</taxon>
        <taxon>Viridiplantae</taxon>
        <taxon>Streptophyta</taxon>
        <taxon>Embryophyta</taxon>
        <taxon>Tracheophyta</taxon>
        <taxon>Spermatophyta</taxon>
        <taxon>Magnoliopsida</taxon>
        <taxon>Proteales</taxon>
        <taxon>Nelumbonaceae</taxon>
        <taxon>Nelumbo</taxon>
    </lineage>
</organism>
<keyword evidence="1" id="KW-0812">Transmembrane</keyword>
<sequence>MHVCNLTNLLFSGIFSTSIQVCGKQCITHWLANGSITSEHAVRIPLYGKYYINFFRVVWRTVYVVSEFLFSGCICSSILLMVLDQMAKLVKSTKCCTRNMVMLI</sequence>
<evidence type="ECO:0000313" key="3">
    <source>
        <dbReference type="EMBL" id="DAD45697.1"/>
    </source>
</evidence>
<accession>A0A822ZLB0</accession>
<dbReference type="AlphaFoldDB" id="A0A822ZLB0"/>
<feature type="chain" id="PRO_5032570960" evidence="2">
    <location>
        <begin position="17"/>
        <end position="104"/>
    </location>
</feature>
<feature type="signal peptide" evidence="2">
    <location>
        <begin position="1"/>
        <end position="16"/>
    </location>
</feature>
<gene>
    <name evidence="3" type="ORF">HUJ06_003927</name>
</gene>
<dbReference type="EMBL" id="DUZY01000007">
    <property type="protein sequence ID" value="DAD45697.1"/>
    <property type="molecule type" value="Genomic_DNA"/>
</dbReference>
<evidence type="ECO:0000256" key="1">
    <source>
        <dbReference type="SAM" id="Phobius"/>
    </source>
</evidence>
<evidence type="ECO:0000256" key="2">
    <source>
        <dbReference type="SAM" id="SignalP"/>
    </source>
</evidence>
<keyword evidence="2" id="KW-0732">Signal</keyword>
<keyword evidence="1" id="KW-1133">Transmembrane helix</keyword>
<feature type="transmembrane region" description="Helical" evidence="1">
    <location>
        <begin position="62"/>
        <end position="83"/>
    </location>
</feature>
<keyword evidence="1" id="KW-0472">Membrane</keyword>